<organism evidence="2 3">
    <name type="scientific">Acrobeloides nanus</name>
    <dbReference type="NCBI Taxonomy" id="290746"/>
    <lineage>
        <taxon>Eukaryota</taxon>
        <taxon>Metazoa</taxon>
        <taxon>Ecdysozoa</taxon>
        <taxon>Nematoda</taxon>
        <taxon>Chromadorea</taxon>
        <taxon>Rhabditida</taxon>
        <taxon>Tylenchina</taxon>
        <taxon>Cephalobomorpha</taxon>
        <taxon>Cephaloboidea</taxon>
        <taxon>Cephalobidae</taxon>
        <taxon>Acrobeloides</taxon>
    </lineage>
</organism>
<dbReference type="WBParaSite" id="ACRNAN_Path_494.g1853.t1">
    <property type="protein sequence ID" value="ACRNAN_Path_494.g1853.t1"/>
    <property type="gene ID" value="ACRNAN_Path_494.g1853"/>
</dbReference>
<keyword evidence="2" id="KW-1185">Reference proteome</keyword>
<dbReference type="Gene3D" id="3.60.10.10">
    <property type="entry name" value="Endonuclease/exonuclease/phosphatase"/>
    <property type="match status" value="1"/>
</dbReference>
<dbReference type="AlphaFoldDB" id="A0A914C8V1"/>
<dbReference type="Pfam" id="PF03372">
    <property type="entry name" value="Exo_endo_phos"/>
    <property type="match status" value="1"/>
</dbReference>
<dbReference type="InterPro" id="IPR036691">
    <property type="entry name" value="Endo/exonu/phosph_ase_sf"/>
</dbReference>
<accession>A0A914C8V1</accession>
<proteinExistence type="predicted"/>
<dbReference type="SUPFAM" id="SSF56219">
    <property type="entry name" value="DNase I-like"/>
    <property type="match status" value="1"/>
</dbReference>
<evidence type="ECO:0000313" key="3">
    <source>
        <dbReference type="WBParaSite" id="ACRNAN_Path_494.g1853.t1"/>
    </source>
</evidence>
<protein>
    <submittedName>
        <fullName evidence="3">Endonuclease/exonuclease/phosphatase domain-containing protein</fullName>
    </submittedName>
</protein>
<name>A0A914C8V1_9BILA</name>
<dbReference type="GO" id="GO:0003824">
    <property type="term" value="F:catalytic activity"/>
    <property type="evidence" value="ECO:0007669"/>
    <property type="project" value="InterPro"/>
</dbReference>
<dbReference type="PANTHER" id="PTHR41349">
    <property type="match status" value="1"/>
</dbReference>
<dbReference type="Proteomes" id="UP000887540">
    <property type="component" value="Unplaced"/>
</dbReference>
<dbReference type="InterPro" id="IPR005135">
    <property type="entry name" value="Endo/exonuclease/phosphatase"/>
</dbReference>
<evidence type="ECO:0000313" key="2">
    <source>
        <dbReference type="Proteomes" id="UP000887540"/>
    </source>
</evidence>
<sequence>MTFNTWCSGDKVKNGRDKIARHINAVNPDVVALQEVYDSQTADDFVKRLGEPWKAFYGSGKYSDNVLLTRHQFTDTFGETTMPFQWDTTSGVRNSSVGATIKLNNGQKIVVWNLHTDWRSYGPYAMRELLNCNKETVYDCEAKNSARVNEIRNMIENEFFRKSVDKSSHIPVIVCGDFNAPSHLDYIESTKLLHNNWTFEWPTSKLLTDIGITWSTVCKLYENTTEPEPQDRIDFIYYLGANIDAIESKLYAGIEKIETSPNHEENDWPSDHFAVISDFVIGSFN</sequence>
<dbReference type="PANTHER" id="PTHR41349:SF1">
    <property type="entry name" value="PROTEIN CBG08683"/>
    <property type="match status" value="1"/>
</dbReference>
<feature type="domain" description="Endonuclease/exonuclease/phosphatase" evidence="1">
    <location>
        <begin position="1"/>
        <end position="120"/>
    </location>
</feature>
<evidence type="ECO:0000259" key="1">
    <source>
        <dbReference type="Pfam" id="PF03372"/>
    </source>
</evidence>
<reference evidence="3" key="1">
    <citation type="submission" date="2022-11" db="UniProtKB">
        <authorList>
            <consortium name="WormBaseParasite"/>
        </authorList>
    </citation>
    <scope>IDENTIFICATION</scope>
</reference>